<proteinExistence type="predicted"/>
<dbReference type="PANTHER" id="PTHR43798">
    <property type="entry name" value="MONOACYLGLYCEROL LIPASE"/>
    <property type="match status" value="1"/>
</dbReference>
<feature type="domain" description="AB hydrolase-1" evidence="2">
    <location>
        <begin position="43"/>
        <end position="162"/>
    </location>
</feature>
<dbReference type="EMBL" id="BAAAMY010000014">
    <property type="protein sequence ID" value="GAA1930215.1"/>
    <property type="molecule type" value="Genomic_DNA"/>
</dbReference>
<evidence type="ECO:0000259" key="2">
    <source>
        <dbReference type="Pfam" id="PF00561"/>
    </source>
</evidence>
<sequence>MTTHTLAVPGATLTYDVHGELTPGTTPLVLAGSPMDAAGFTTLRSHLTDRVVVTYDPRNAGRSSADDPAAAVSAARHAEDLHALVDALGARPVELFGTSGGATNALVLVARHPEDVAVLVAHEPPMAAVLPDREAVLGAVDDLVSTYDASGSGPAMARFIALVTHRGPVPGDYLERPAPDPAAFGLPTTDDGRRDDPLMANMRDRGLDAALDVSALRAAPTRVVLAVGEESGGPEDGEIAGRAAHAVAAALGDDAVVFPGGHAGFLGGEHGQTGRPEEFAARLREVLAG</sequence>
<name>A0ABP5B499_9ACTN</name>
<dbReference type="Pfam" id="PF00561">
    <property type="entry name" value="Abhydrolase_1"/>
    <property type="match status" value="1"/>
</dbReference>
<organism evidence="3 4">
    <name type="scientific">Nocardioides lentus</name>
    <dbReference type="NCBI Taxonomy" id="338077"/>
    <lineage>
        <taxon>Bacteria</taxon>
        <taxon>Bacillati</taxon>
        <taxon>Actinomycetota</taxon>
        <taxon>Actinomycetes</taxon>
        <taxon>Propionibacteriales</taxon>
        <taxon>Nocardioidaceae</taxon>
        <taxon>Nocardioides</taxon>
    </lineage>
</organism>
<reference evidence="4" key="1">
    <citation type="journal article" date="2019" name="Int. J. Syst. Evol. Microbiol.">
        <title>The Global Catalogue of Microorganisms (GCM) 10K type strain sequencing project: providing services to taxonomists for standard genome sequencing and annotation.</title>
        <authorList>
            <consortium name="The Broad Institute Genomics Platform"/>
            <consortium name="The Broad Institute Genome Sequencing Center for Infectious Disease"/>
            <person name="Wu L."/>
            <person name="Ma J."/>
        </authorList>
    </citation>
    <scope>NUCLEOTIDE SEQUENCE [LARGE SCALE GENOMIC DNA]</scope>
    <source>
        <strain evidence="4">JCM 14046</strain>
    </source>
</reference>
<protein>
    <submittedName>
        <fullName evidence="3">Alpha/beta hydrolase</fullName>
    </submittedName>
</protein>
<keyword evidence="3" id="KW-0378">Hydrolase</keyword>
<keyword evidence="4" id="KW-1185">Reference proteome</keyword>
<dbReference type="RefSeq" id="WP_344009083.1">
    <property type="nucleotide sequence ID" value="NZ_BAAAMY010000014.1"/>
</dbReference>
<dbReference type="InterPro" id="IPR050266">
    <property type="entry name" value="AB_hydrolase_sf"/>
</dbReference>
<gene>
    <name evidence="3" type="ORF">GCM10009737_35210</name>
</gene>
<evidence type="ECO:0000313" key="4">
    <source>
        <dbReference type="Proteomes" id="UP001501612"/>
    </source>
</evidence>
<dbReference type="InterPro" id="IPR029058">
    <property type="entry name" value="AB_hydrolase_fold"/>
</dbReference>
<evidence type="ECO:0000313" key="3">
    <source>
        <dbReference type="EMBL" id="GAA1930215.1"/>
    </source>
</evidence>
<dbReference type="Gene3D" id="3.40.50.1820">
    <property type="entry name" value="alpha/beta hydrolase"/>
    <property type="match status" value="1"/>
</dbReference>
<dbReference type="SUPFAM" id="SSF53474">
    <property type="entry name" value="alpha/beta-Hydrolases"/>
    <property type="match status" value="1"/>
</dbReference>
<dbReference type="PANTHER" id="PTHR43798:SF33">
    <property type="entry name" value="HYDROLASE, PUTATIVE (AFU_ORTHOLOGUE AFUA_2G14860)-RELATED"/>
    <property type="match status" value="1"/>
</dbReference>
<feature type="region of interest" description="Disordered" evidence="1">
    <location>
        <begin position="173"/>
        <end position="197"/>
    </location>
</feature>
<dbReference type="InterPro" id="IPR000073">
    <property type="entry name" value="AB_hydrolase_1"/>
</dbReference>
<dbReference type="Proteomes" id="UP001501612">
    <property type="component" value="Unassembled WGS sequence"/>
</dbReference>
<evidence type="ECO:0000256" key="1">
    <source>
        <dbReference type="SAM" id="MobiDB-lite"/>
    </source>
</evidence>
<accession>A0ABP5B499</accession>
<comment type="caution">
    <text evidence="3">The sequence shown here is derived from an EMBL/GenBank/DDBJ whole genome shotgun (WGS) entry which is preliminary data.</text>
</comment>
<dbReference type="GO" id="GO:0016787">
    <property type="term" value="F:hydrolase activity"/>
    <property type="evidence" value="ECO:0007669"/>
    <property type="project" value="UniProtKB-KW"/>
</dbReference>